<dbReference type="RefSeq" id="WP_169076728.1">
    <property type="nucleotide sequence ID" value="NZ_JABBXH010000008.1"/>
</dbReference>
<dbReference type="EMBL" id="JABBXH010000008">
    <property type="protein sequence ID" value="NMP33413.1"/>
    <property type="molecule type" value="Genomic_DNA"/>
</dbReference>
<comment type="caution">
    <text evidence="1">The sequence shown here is derived from an EMBL/GenBank/DDBJ whole genome shotgun (WGS) entry which is preliminary data.</text>
</comment>
<proteinExistence type="predicted"/>
<protein>
    <submittedName>
        <fullName evidence="1">Uncharacterized protein</fullName>
    </submittedName>
</protein>
<evidence type="ECO:0000313" key="2">
    <source>
        <dbReference type="Proteomes" id="UP000568664"/>
    </source>
</evidence>
<accession>A0A7Y0LFJ6</accession>
<gene>
    <name evidence="1" type="ORF">HII17_17840</name>
</gene>
<dbReference type="Proteomes" id="UP000568664">
    <property type="component" value="Unassembled WGS sequence"/>
</dbReference>
<reference evidence="1 2" key="1">
    <citation type="submission" date="2020-04" db="EMBL/GenBank/DDBJ databases">
        <title>Thalassotalea sp. M1531, isolated from the surface of marine red alga.</title>
        <authorList>
            <person name="Pang L."/>
            <person name="Lu D.-C."/>
        </authorList>
    </citation>
    <scope>NUCLEOTIDE SEQUENCE [LARGE SCALE GENOMIC DNA]</scope>
    <source>
        <strain evidence="1 2">M1531</strain>
    </source>
</reference>
<evidence type="ECO:0000313" key="1">
    <source>
        <dbReference type="EMBL" id="NMP33413.1"/>
    </source>
</evidence>
<sequence>MTAQLKLIFFTITICLFAPSIYAEHKHHNSYGTHGMALVAIDNQLIASHMPLHNSMHEHQIIFTATVDEKYTEKVEILLKNSQLISLLPEKFDLEKLQNGQLKQFNATVFQGHFERGGKPVLPDVTFNMVTLIYQRDLSSDNKENTNGHYELINISPKNWLAIHQINQSQSFDHLVWLTQSGSRLKGKITTQKGQRLSQFTDILGFDFHQDLYFESQDFQ</sequence>
<dbReference type="AlphaFoldDB" id="A0A7Y0LFJ6"/>
<keyword evidence="2" id="KW-1185">Reference proteome</keyword>
<organism evidence="1 2">
    <name type="scientific">Thalassotalea algicola</name>
    <dbReference type="NCBI Taxonomy" id="2716224"/>
    <lineage>
        <taxon>Bacteria</taxon>
        <taxon>Pseudomonadati</taxon>
        <taxon>Pseudomonadota</taxon>
        <taxon>Gammaproteobacteria</taxon>
        <taxon>Alteromonadales</taxon>
        <taxon>Colwelliaceae</taxon>
        <taxon>Thalassotalea</taxon>
    </lineage>
</organism>
<name>A0A7Y0LFJ6_9GAMM</name>